<gene>
    <name evidence="1" type="ORF">MENTE1834_LOCUS16348</name>
</gene>
<reference evidence="1" key="1">
    <citation type="submission" date="2023-11" db="EMBL/GenBank/DDBJ databases">
        <authorList>
            <person name="Poullet M."/>
        </authorList>
    </citation>
    <scope>NUCLEOTIDE SEQUENCE</scope>
    <source>
        <strain evidence="1">E1834</strain>
    </source>
</reference>
<comment type="caution">
    <text evidence="1">The sequence shown here is derived from an EMBL/GenBank/DDBJ whole genome shotgun (WGS) entry which is preliminary data.</text>
</comment>
<dbReference type="Proteomes" id="UP001497535">
    <property type="component" value="Unassembled WGS sequence"/>
</dbReference>
<protein>
    <submittedName>
        <fullName evidence="1">Uncharacterized protein</fullName>
    </submittedName>
</protein>
<accession>A0ACB0YTF0</accession>
<sequence length="63" mass="7165">MERNLIRIVLLLLIAQKGKEKVISCRFEGIEGMESKKRWGDRELGGTTTLKRSIDDLCEWSGG</sequence>
<evidence type="ECO:0000313" key="2">
    <source>
        <dbReference type="Proteomes" id="UP001497535"/>
    </source>
</evidence>
<proteinExistence type="predicted"/>
<name>A0ACB0YTF0_MELEN</name>
<dbReference type="EMBL" id="CAVMJV010000018">
    <property type="protein sequence ID" value="CAK5061865.1"/>
    <property type="molecule type" value="Genomic_DNA"/>
</dbReference>
<evidence type="ECO:0000313" key="1">
    <source>
        <dbReference type="EMBL" id="CAK5061865.1"/>
    </source>
</evidence>
<organism evidence="1 2">
    <name type="scientific">Meloidogyne enterolobii</name>
    <name type="common">Root-knot nematode worm</name>
    <name type="synonym">Meloidogyne mayaguensis</name>
    <dbReference type="NCBI Taxonomy" id="390850"/>
    <lineage>
        <taxon>Eukaryota</taxon>
        <taxon>Metazoa</taxon>
        <taxon>Ecdysozoa</taxon>
        <taxon>Nematoda</taxon>
        <taxon>Chromadorea</taxon>
        <taxon>Rhabditida</taxon>
        <taxon>Tylenchina</taxon>
        <taxon>Tylenchomorpha</taxon>
        <taxon>Tylenchoidea</taxon>
        <taxon>Meloidogynidae</taxon>
        <taxon>Meloidogyninae</taxon>
        <taxon>Meloidogyne</taxon>
    </lineage>
</organism>
<keyword evidence="2" id="KW-1185">Reference proteome</keyword>